<gene>
    <name evidence="1" type="ORF">CRENBAI_025887</name>
</gene>
<accession>A0AAV9RVZ7</accession>
<reference evidence="1 2" key="1">
    <citation type="submission" date="2021-06" db="EMBL/GenBank/DDBJ databases">
        <authorList>
            <person name="Palmer J.M."/>
        </authorList>
    </citation>
    <scope>NUCLEOTIDE SEQUENCE [LARGE SCALE GENOMIC DNA]</scope>
    <source>
        <strain evidence="1 2">MEX-2019</strain>
        <tissue evidence="1">Muscle</tissue>
    </source>
</reference>
<dbReference type="Proteomes" id="UP001311232">
    <property type="component" value="Unassembled WGS sequence"/>
</dbReference>
<sequence>MVTPGEKEREQQAGSWKYYIQDEIVSDMLNLKGLQSNWDPTKPIQEEKGPACSPPAVLIGSVAPQTRRDPQRAPSVTALQIQTLARSAFHRAGRSPLRPSQGGWSLQMAIVDSATDRPITAKNVMYSHSH</sequence>
<comment type="caution">
    <text evidence="1">The sequence shown here is derived from an EMBL/GenBank/DDBJ whole genome shotgun (WGS) entry which is preliminary data.</text>
</comment>
<organism evidence="1 2">
    <name type="scientific">Crenichthys baileyi</name>
    <name type="common">White River springfish</name>
    <dbReference type="NCBI Taxonomy" id="28760"/>
    <lineage>
        <taxon>Eukaryota</taxon>
        <taxon>Metazoa</taxon>
        <taxon>Chordata</taxon>
        <taxon>Craniata</taxon>
        <taxon>Vertebrata</taxon>
        <taxon>Euteleostomi</taxon>
        <taxon>Actinopterygii</taxon>
        <taxon>Neopterygii</taxon>
        <taxon>Teleostei</taxon>
        <taxon>Neoteleostei</taxon>
        <taxon>Acanthomorphata</taxon>
        <taxon>Ovalentaria</taxon>
        <taxon>Atherinomorphae</taxon>
        <taxon>Cyprinodontiformes</taxon>
        <taxon>Goodeidae</taxon>
        <taxon>Crenichthys</taxon>
    </lineage>
</organism>
<protein>
    <submittedName>
        <fullName evidence="1">Uncharacterized protein</fullName>
    </submittedName>
</protein>
<keyword evidence="2" id="KW-1185">Reference proteome</keyword>
<dbReference type="AlphaFoldDB" id="A0AAV9RVZ7"/>
<evidence type="ECO:0000313" key="2">
    <source>
        <dbReference type="Proteomes" id="UP001311232"/>
    </source>
</evidence>
<dbReference type="EMBL" id="JAHHUM010001237">
    <property type="protein sequence ID" value="KAK5613227.1"/>
    <property type="molecule type" value="Genomic_DNA"/>
</dbReference>
<proteinExistence type="predicted"/>
<name>A0AAV9RVZ7_9TELE</name>
<evidence type="ECO:0000313" key="1">
    <source>
        <dbReference type="EMBL" id="KAK5613227.1"/>
    </source>
</evidence>